<dbReference type="AlphaFoldDB" id="A0A0C3H1P6"/>
<gene>
    <name evidence="3" type="ORF">OIDMADRAFT_170134</name>
</gene>
<dbReference type="Gene3D" id="3.40.50.1820">
    <property type="entry name" value="alpha/beta hydrolase"/>
    <property type="match status" value="1"/>
</dbReference>
<dbReference type="GO" id="GO:0016787">
    <property type="term" value="F:hydrolase activity"/>
    <property type="evidence" value="ECO:0007669"/>
    <property type="project" value="UniProtKB-KW"/>
</dbReference>
<evidence type="ECO:0000313" key="4">
    <source>
        <dbReference type="Proteomes" id="UP000054321"/>
    </source>
</evidence>
<proteinExistence type="predicted"/>
<dbReference type="InParanoid" id="A0A0C3H1P6"/>
<dbReference type="PANTHER" id="PTHR48081:SF3">
    <property type="entry name" value="ALPHA_BETA HYDROLASE FOLD-3 DOMAIN-CONTAINING PROTEIN"/>
    <property type="match status" value="1"/>
</dbReference>
<dbReference type="Proteomes" id="UP000054321">
    <property type="component" value="Unassembled WGS sequence"/>
</dbReference>
<accession>A0A0C3H1P6</accession>
<dbReference type="SUPFAM" id="SSF53474">
    <property type="entry name" value="alpha/beta-Hydrolases"/>
    <property type="match status" value="1"/>
</dbReference>
<keyword evidence="4" id="KW-1185">Reference proteome</keyword>
<feature type="domain" description="Alpha/beta hydrolase fold-3" evidence="2">
    <location>
        <begin position="51"/>
        <end position="170"/>
    </location>
</feature>
<reference evidence="3 4" key="1">
    <citation type="submission" date="2014-04" db="EMBL/GenBank/DDBJ databases">
        <authorList>
            <consortium name="DOE Joint Genome Institute"/>
            <person name="Kuo A."/>
            <person name="Martino E."/>
            <person name="Perotto S."/>
            <person name="Kohler A."/>
            <person name="Nagy L.G."/>
            <person name="Floudas D."/>
            <person name="Copeland A."/>
            <person name="Barry K.W."/>
            <person name="Cichocki N."/>
            <person name="Veneault-Fourrey C."/>
            <person name="LaButti K."/>
            <person name="Lindquist E.A."/>
            <person name="Lipzen A."/>
            <person name="Lundell T."/>
            <person name="Morin E."/>
            <person name="Murat C."/>
            <person name="Sun H."/>
            <person name="Tunlid A."/>
            <person name="Henrissat B."/>
            <person name="Grigoriev I.V."/>
            <person name="Hibbett D.S."/>
            <person name="Martin F."/>
            <person name="Nordberg H.P."/>
            <person name="Cantor M.N."/>
            <person name="Hua S.X."/>
        </authorList>
    </citation>
    <scope>NUCLEOTIDE SEQUENCE [LARGE SCALE GENOMIC DNA]</scope>
    <source>
        <strain evidence="3 4">Zn</strain>
    </source>
</reference>
<dbReference type="STRING" id="913774.A0A0C3H1P6"/>
<dbReference type="InterPro" id="IPR013094">
    <property type="entry name" value="AB_hydrolase_3"/>
</dbReference>
<dbReference type="PANTHER" id="PTHR48081">
    <property type="entry name" value="AB HYDROLASE SUPERFAMILY PROTEIN C4A8.06C"/>
    <property type="match status" value="1"/>
</dbReference>
<organism evidence="3 4">
    <name type="scientific">Oidiodendron maius (strain Zn)</name>
    <dbReference type="NCBI Taxonomy" id="913774"/>
    <lineage>
        <taxon>Eukaryota</taxon>
        <taxon>Fungi</taxon>
        <taxon>Dikarya</taxon>
        <taxon>Ascomycota</taxon>
        <taxon>Pezizomycotina</taxon>
        <taxon>Leotiomycetes</taxon>
        <taxon>Leotiomycetes incertae sedis</taxon>
        <taxon>Myxotrichaceae</taxon>
        <taxon>Oidiodendron</taxon>
    </lineage>
</organism>
<evidence type="ECO:0000259" key="2">
    <source>
        <dbReference type="Pfam" id="PF07859"/>
    </source>
</evidence>
<dbReference type="InterPro" id="IPR029058">
    <property type="entry name" value="AB_hydrolase_fold"/>
</dbReference>
<keyword evidence="1" id="KW-0378">Hydrolase</keyword>
<dbReference type="HOGENOM" id="CLU_012494_9_1_1"/>
<protein>
    <recommendedName>
        <fullName evidence="2">Alpha/beta hydrolase fold-3 domain-containing protein</fullName>
    </recommendedName>
</protein>
<evidence type="ECO:0000256" key="1">
    <source>
        <dbReference type="ARBA" id="ARBA00022801"/>
    </source>
</evidence>
<dbReference type="InterPro" id="IPR050300">
    <property type="entry name" value="GDXG_lipolytic_enzyme"/>
</dbReference>
<reference evidence="4" key="2">
    <citation type="submission" date="2015-01" db="EMBL/GenBank/DDBJ databases">
        <title>Evolutionary Origins and Diversification of the Mycorrhizal Mutualists.</title>
        <authorList>
            <consortium name="DOE Joint Genome Institute"/>
            <consortium name="Mycorrhizal Genomics Consortium"/>
            <person name="Kohler A."/>
            <person name="Kuo A."/>
            <person name="Nagy L.G."/>
            <person name="Floudas D."/>
            <person name="Copeland A."/>
            <person name="Barry K.W."/>
            <person name="Cichocki N."/>
            <person name="Veneault-Fourrey C."/>
            <person name="LaButti K."/>
            <person name="Lindquist E.A."/>
            <person name="Lipzen A."/>
            <person name="Lundell T."/>
            <person name="Morin E."/>
            <person name="Murat C."/>
            <person name="Riley R."/>
            <person name="Ohm R."/>
            <person name="Sun H."/>
            <person name="Tunlid A."/>
            <person name="Henrissat B."/>
            <person name="Grigoriev I.V."/>
            <person name="Hibbett D.S."/>
            <person name="Martin F."/>
        </authorList>
    </citation>
    <scope>NUCLEOTIDE SEQUENCE [LARGE SCALE GENOMIC DNA]</scope>
    <source>
        <strain evidence="4">Zn</strain>
    </source>
</reference>
<name>A0A0C3H1P6_OIDMZ</name>
<dbReference type="Pfam" id="PF07859">
    <property type="entry name" value="Abhydrolase_3"/>
    <property type="match status" value="1"/>
</dbReference>
<evidence type="ECO:0000313" key="3">
    <source>
        <dbReference type="EMBL" id="KIM96431.1"/>
    </source>
</evidence>
<dbReference type="EMBL" id="KN832884">
    <property type="protein sequence ID" value="KIM96431.1"/>
    <property type="molecule type" value="Genomic_DNA"/>
</dbReference>
<dbReference type="OrthoDB" id="19653at2759"/>
<sequence>MDEGNEQAIQNLGLFNSFTIPYKTVNNHEITTDILIPKDIKPGKHPLLARFHGGGLITGSSSFIGFFPAWVSEYAHAKSAVIVMPNYRLLPEARGADILEDISDFWAWVTGGKLQAFVESREEAKGVVIDLEKIWAHGESAGGYLSIQSGLLLPPGTLRIISAAFPMLDWHDPWYTTPHTAPSPINKPFFNAPLLPRSLLTSHLQSLAPGSTISAADPPERIDLLLSIGQQARWTEFIGTEEKLYPMQEIEKRDEFPPVFIFHGKDDSAVPAVGTERFVDVYKRRFGAEKILCRIEEGDHGFDKPSKLEDEWLVEGLGFVEREWLG</sequence>